<gene>
    <name evidence="1" type="ORF">KPL78_06505</name>
</gene>
<sequence>MRPGIPFSLKKAERVRQMRRQHPDLALADLAALVGEDPEHVRLALATLRTWNPKAPRRLLNVTDAAREFVRRHALPGEPVWATVDRLFASIASIASRR</sequence>
<dbReference type="Proteomes" id="UP001196565">
    <property type="component" value="Unassembled WGS sequence"/>
</dbReference>
<protein>
    <submittedName>
        <fullName evidence="1">Uncharacterized protein</fullName>
    </submittedName>
</protein>
<evidence type="ECO:0000313" key="1">
    <source>
        <dbReference type="EMBL" id="MBW6397489.1"/>
    </source>
</evidence>
<evidence type="ECO:0000313" key="2">
    <source>
        <dbReference type="Proteomes" id="UP001196565"/>
    </source>
</evidence>
<dbReference type="RefSeq" id="WP_219762098.1">
    <property type="nucleotide sequence ID" value="NZ_JAHYBZ010000002.1"/>
</dbReference>
<keyword evidence="2" id="KW-1185">Reference proteome</keyword>
<dbReference type="EMBL" id="JAHYBZ010000002">
    <property type="protein sequence ID" value="MBW6397489.1"/>
    <property type="molecule type" value="Genomic_DNA"/>
</dbReference>
<name>A0ABS7A8J5_9PROT</name>
<comment type="caution">
    <text evidence="1">The sequence shown here is derived from an EMBL/GenBank/DDBJ whole genome shotgun (WGS) entry which is preliminary data.</text>
</comment>
<organism evidence="1 2">
    <name type="scientific">Roseomonas alba</name>
    <dbReference type="NCBI Taxonomy" id="2846776"/>
    <lineage>
        <taxon>Bacteria</taxon>
        <taxon>Pseudomonadati</taxon>
        <taxon>Pseudomonadota</taxon>
        <taxon>Alphaproteobacteria</taxon>
        <taxon>Acetobacterales</taxon>
        <taxon>Roseomonadaceae</taxon>
        <taxon>Roseomonas</taxon>
    </lineage>
</organism>
<reference evidence="1 2" key="1">
    <citation type="submission" date="2021-07" db="EMBL/GenBank/DDBJ databases">
        <authorList>
            <person name="So Y."/>
        </authorList>
    </citation>
    <scope>NUCLEOTIDE SEQUENCE [LARGE SCALE GENOMIC DNA]</scope>
    <source>
        <strain evidence="1 2">HJA6</strain>
    </source>
</reference>
<accession>A0ABS7A8J5</accession>
<proteinExistence type="predicted"/>